<proteinExistence type="predicted"/>
<evidence type="ECO:0000313" key="2">
    <source>
        <dbReference type="EMBL" id="KAJ1354437.1"/>
    </source>
</evidence>
<reference evidence="2" key="1">
    <citation type="submission" date="2021-06" db="EMBL/GenBank/DDBJ databases">
        <title>Parelaphostrongylus tenuis whole genome reference sequence.</title>
        <authorList>
            <person name="Garwood T.J."/>
            <person name="Larsen P.A."/>
            <person name="Fountain-Jones N.M."/>
            <person name="Garbe J.R."/>
            <person name="Macchietto M.G."/>
            <person name="Kania S.A."/>
            <person name="Gerhold R.W."/>
            <person name="Richards J.E."/>
            <person name="Wolf T.M."/>
        </authorList>
    </citation>
    <scope>NUCLEOTIDE SEQUENCE</scope>
    <source>
        <strain evidence="2">MNPRO001-30</strain>
        <tissue evidence="2">Meninges</tissue>
    </source>
</reference>
<dbReference type="AlphaFoldDB" id="A0AAD5M9B0"/>
<sequence length="118" mass="13053">MESLPTRLLMILMVTIAEVLCCGVMPPGQDPNIRTMVSGIAADKNSAQSLVSRLVMQTVFDILEQQGCSVFLPCETAEVEIPPRTVKRQLIRNRLCDRPCEANDCKVCPNGRDGDCMR</sequence>
<dbReference type="Proteomes" id="UP001196413">
    <property type="component" value="Unassembled WGS sequence"/>
</dbReference>
<dbReference type="EMBL" id="JAHQIW010002084">
    <property type="protein sequence ID" value="KAJ1354437.1"/>
    <property type="molecule type" value="Genomic_DNA"/>
</dbReference>
<accession>A0AAD5M9B0</accession>
<protein>
    <submittedName>
        <fullName evidence="2">Uncharacterized protein</fullName>
    </submittedName>
</protein>
<feature type="signal peptide" evidence="1">
    <location>
        <begin position="1"/>
        <end position="21"/>
    </location>
</feature>
<gene>
    <name evidence="2" type="ORF">KIN20_011373</name>
</gene>
<organism evidence="2 3">
    <name type="scientific">Parelaphostrongylus tenuis</name>
    <name type="common">Meningeal worm</name>
    <dbReference type="NCBI Taxonomy" id="148309"/>
    <lineage>
        <taxon>Eukaryota</taxon>
        <taxon>Metazoa</taxon>
        <taxon>Ecdysozoa</taxon>
        <taxon>Nematoda</taxon>
        <taxon>Chromadorea</taxon>
        <taxon>Rhabditida</taxon>
        <taxon>Rhabditina</taxon>
        <taxon>Rhabditomorpha</taxon>
        <taxon>Strongyloidea</taxon>
        <taxon>Metastrongylidae</taxon>
        <taxon>Parelaphostrongylus</taxon>
    </lineage>
</organism>
<feature type="chain" id="PRO_5042049929" evidence="1">
    <location>
        <begin position="22"/>
        <end position="118"/>
    </location>
</feature>
<evidence type="ECO:0000313" key="3">
    <source>
        <dbReference type="Proteomes" id="UP001196413"/>
    </source>
</evidence>
<keyword evidence="3" id="KW-1185">Reference proteome</keyword>
<name>A0AAD5M9B0_PARTN</name>
<comment type="caution">
    <text evidence="2">The sequence shown here is derived from an EMBL/GenBank/DDBJ whole genome shotgun (WGS) entry which is preliminary data.</text>
</comment>
<keyword evidence="1" id="KW-0732">Signal</keyword>
<evidence type="ECO:0000256" key="1">
    <source>
        <dbReference type="SAM" id="SignalP"/>
    </source>
</evidence>